<dbReference type="PROSITE" id="PS00216">
    <property type="entry name" value="SUGAR_TRANSPORT_1"/>
    <property type="match status" value="1"/>
</dbReference>
<dbReference type="PANTHER" id="PTHR23530">
    <property type="entry name" value="TRANSPORT PROTEIN-RELATED"/>
    <property type="match status" value="1"/>
</dbReference>
<evidence type="ECO:0000256" key="5">
    <source>
        <dbReference type="SAM" id="Phobius"/>
    </source>
</evidence>
<dbReference type="InterPro" id="IPR036259">
    <property type="entry name" value="MFS_trans_sf"/>
</dbReference>
<dbReference type="Proteomes" id="UP000294894">
    <property type="component" value="Chromosome"/>
</dbReference>
<dbReference type="EMBL" id="CP038267">
    <property type="protein sequence ID" value="QBR93936.1"/>
    <property type="molecule type" value="Genomic_DNA"/>
</dbReference>
<dbReference type="SUPFAM" id="SSF103473">
    <property type="entry name" value="MFS general substrate transporter"/>
    <property type="match status" value="1"/>
</dbReference>
<keyword evidence="3 5" id="KW-1133">Transmembrane helix</keyword>
<proteinExistence type="predicted"/>
<dbReference type="GO" id="GO:0016020">
    <property type="term" value="C:membrane"/>
    <property type="evidence" value="ECO:0007669"/>
    <property type="project" value="UniProtKB-SubCell"/>
</dbReference>
<feature type="transmembrane region" description="Helical" evidence="5">
    <location>
        <begin position="43"/>
        <end position="64"/>
    </location>
</feature>
<comment type="subcellular location">
    <subcellularLocation>
        <location evidence="1">Membrane</location>
        <topology evidence="1">Multi-pass membrane protein</topology>
    </subcellularLocation>
</comment>
<dbReference type="InterPro" id="IPR011701">
    <property type="entry name" value="MFS"/>
</dbReference>
<evidence type="ECO:0000313" key="7">
    <source>
        <dbReference type="Proteomes" id="UP000294894"/>
    </source>
</evidence>
<dbReference type="InterPro" id="IPR053160">
    <property type="entry name" value="MFS_DHA3_Transporter"/>
</dbReference>
<gene>
    <name evidence="6" type="ORF">EXE57_17840</name>
</gene>
<dbReference type="PANTHER" id="PTHR23530:SF1">
    <property type="entry name" value="PERMEASE, MAJOR FACILITATOR SUPERFAMILY-RELATED"/>
    <property type="match status" value="1"/>
</dbReference>
<organism evidence="6 7">
    <name type="scientific">Nocardioides euryhalodurans</name>
    <dbReference type="NCBI Taxonomy" id="2518370"/>
    <lineage>
        <taxon>Bacteria</taxon>
        <taxon>Bacillati</taxon>
        <taxon>Actinomycetota</taxon>
        <taxon>Actinomycetes</taxon>
        <taxon>Propionibacteriales</taxon>
        <taxon>Nocardioidaceae</taxon>
        <taxon>Nocardioides</taxon>
    </lineage>
</organism>
<evidence type="ECO:0000256" key="4">
    <source>
        <dbReference type="ARBA" id="ARBA00023136"/>
    </source>
</evidence>
<evidence type="ECO:0000256" key="3">
    <source>
        <dbReference type="ARBA" id="ARBA00022989"/>
    </source>
</evidence>
<feature type="transmembrane region" description="Helical" evidence="5">
    <location>
        <begin position="387"/>
        <end position="407"/>
    </location>
</feature>
<dbReference type="InterPro" id="IPR005829">
    <property type="entry name" value="Sugar_transporter_CS"/>
</dbReference>
<feature type="transmembrane region" description="Helical" evidence="5">
    <location>
        <begin position="312"/>
        <end position="333"/>
    </location>
</feature>
<dbReference type="Pfam" id="PF07690">
    <property type="entry name" value="MFS_1"/>
    <property type="match status" value="1"/>
</dbReference>
<feature type="transmembrane region" description="Helical" evidence="5">
    <location>
        <begin position="14"/>
        <end position="37"/>
    </location>
</feature>
<dbReference type="AlphaFoldDB" id="A0A4P7GNX8"/>
<evidence type="ECO:0000256" key="2">
    <source>
        <dbReference type="ARBA" id="ARBA00022692"/>
    </source>
</evidence>
<protein>
    <submittedName>
        <fullName evidence="6">MFS transporter</fullName>
    </submittedName>
</protein>
<sequence>MSEVLSPAAARRTFLLLTLTRWFPVGLVVGVITLWVLERGLTISQALLAFSLQGIVIFVLELPTSGFADAFGRRPMLIISAVVNVIAGVVMIVADSFWSFVVAAALQGVFRALDSGPLEAWYVDSVHATEPGADVDGTLAAQGTALGVSMAIGAVISGGLIAWDPLSGPSALLLPMLCWASLNVLHLVAVVVLMKEARTHVDASGLRRAAASAREAPAVVRDGLGLLRGNRVLRCVVLVEVFWTAAVVVVETFQPIRLAELVGGEEQAGALMGPVAAVGWGVFAAGSALAGLGSRRFGVARTAIAARVLNGLGAVVMGVAAGPVALIAAYLFTYSMHGTGEPMHAALLHREASAANRATVLSMGSMVFFATFSLLGTPLGLLAEASSTQVAMVTAGAFSVLGAFLYLPALRAEQRRPAPAGEPAPAPGT</sequence>
<keyword evidence="7" id="KW-1185">Reference proteome</keyword>
<dbReference type="OrthoDB" id="3513479at2"/>
<dbReference type="GO" id="GO:0022857">
    <property type="term" value="F:transmembrane transporter activity"/>
    <property type="evidence" value="ECO:0007669"/>
    <property type="project" value="InterPro"/>
</dbReference>
<feature type="transmembrane region" description="Helical" evidence="5">
    <location>
        <begin position="76"/>
        <end position="106"/>
    </location>
</feature>
<feature type="transmembrane region" description="Helical" evidence="5">
    <location>
        <begin position="271"/>
        <end position="292"/>
    </location>
</feature>
<accession>A0A4P7GNX8</accession>
<feature type="transmembrane region" description="Helical" evidence="5">
    <location>
        <begin position="231"/>
        <end position="250"/>
    </location>
</feature>
<feature type="transmembrane region" description="Helical" evidence="5">
    <location>
        <begin position="354"/>
        <end position="375"/>
    </location>
</feature>
<dbReference type="KEGG" id="noy:EXE57_17840"/>
<keyword evidence="2 5" id="KW-0812">Transmembrane</keyword>
<feature type="transmembrane region" description="Helical" evidence="5">
    <location>
        <begin position="172"/>
        <end position="194"/>
    </location>
</feature>
<feature type="transmembrane region" description="Helical" evidence="5">
    <location>
        <begin position="139"/>
        <end position="163"/>
    </location>
</feature>
<dbReference type="Gene3D" id="1.20.1250.20">
    <property type="entry name" value="MFS general substrate transporter like domains"/>
    <property type="match status" value="1"/>
</dbReference>
<dbReference type="RefSeq" id="WP_135079853.1">
    <property type="nucleotide sequence ID" value="NZ_CP038267.1"/>
</dbReference>
<evidence type="ECO:0000256" key="1">
    <source>
        <dbReference type="ARBA" id="ARBA00004141"/>
    </source>
</evidence>
<evidence type="ECO:0000313" key="6">
    <source>
        <dbReference type="EMBL" id="QBR93936.1"/>
    </source>
</evidence>
<keyword evidence="4 5" id="KW-0472">Membrane</keyword>
<reference evidence="6 7" key="1">
    <citation type="submission" date="2019-03" db="EMBL/GenBank/DDBJ databases">
        <title>Three New Species of Nocardioides, Nocardioides euryhalodurans sp. nov., Nocardioides seonyuensis sp. nov. and Nocardioides eburneoflavus sp. nov., Iolated from Soil.</title>
        <authorList>
            <person name="Roh S.G."/>
            <person name="Lee C."/>
            <person name="Kim M.-K."/>
            <person name="Kim S.B."/>
        </authorList>
    </citation>
    <scope>NUCLEOTIDE SEQUENCE [LARGE SCALE GENOMIC DNA]</scope>
    <source>
        <strain evidence="6 7">MMS17-SY117</strain>
    </source>
</reference>
<name>A0A4P7GNX8_9ACTN</name>